<dbReference type="AlphaFoldDB" id="A0A182WK51"/>
<evidence type="ECO:0000313" key="3">
    <source>
        <dbReference type="Proteomes" id="UP000075920"/>
    </source>
</evidence>
<dbReference type="EnsemblMetazoa" id="AMIN010763-RA">
    <property type="protein sequence ID" value="AMIN010763-PA"/>
    <property type="gene ID" value="AMIN010763"/>
</dbReference>
<dbReference type="PROSITE" id="PS51257">
    <property type="entry name" value="PROKAR_LIPOPROTEIN"/>
    <property type="match status" value="1"/>
</dbReference>
<sequence length="130" mass="13641">MASGRARLPPTPGTVASVSTASCARPTLTELHTNNNLYHSTVPGDGAAPAAEYQQQHPMHHPSHSAQQSHLAGTGSGAAHHHHQPLHHQQEVGMTAGATTSQMLPDGALLGHGVTQSLRKPFDAPRHIND</sequence>
<accession>A0A182WK51</accession>
<keyword evidence="3" id="KW-1185">Reference proteome</keyword>
<dbReference type="VEuPathDB" id="VectorBase:AMIN010763"/>
<feature type="region of interest" description="Disordered" evidence="1">
    <location>
        <begin position="1"/>
        <end position="20"/>
    </location>
</feature>
<evidence type="ECO:0000256" key="1">
    <source>
        <dbReference type="SAM" id="MobiDB-lite"/>
    </source>
</evidence>
<proteinExistence type="predicted"/>
<feature type="compositionally biased region" description="Low complexity" evidence="1">
    <location>
        <begin position="64"/>
        <end position="73"/>
    </location>
</feature>
<feature type="region of interest" description="Disordered" evidence="1">
    <location>
        <begin position="32"/>
        <end position="109"/>
    </location>
</feature>
<name>A0A182WK51_9DIPT</name>
<protein>
    <submittedName>
        <fullName evidence="2">Uncharacterized protein</fullName>
    </submittedName>
</protein>
<reference evidence="3" key="1">
    <citation type="submission" date="2013-03" db="EMBL/GenBank/DDBJ databases">
        <title>The Genome Sequence of Anopheles minimus MINIMUS1.</title>
        <authorList>
            <consortium name="The Broad Institute Genomics Platform"/>
            <person name="Neafsey D.E."/>
            <person name="Walton C."/>
            <person name="Walker B."/>
            <person name="Young S.K."/>
            <person name="Zeng Q."/>
            <person name="Gargeya S."/>
            <person name="Fitzgerald M."/>
            <person name="Haas B."/>
            <person name="Abouelleil A."/>
            <person name="Allen A.W."/>
            <person name="Alvarado L."/>
            <person name="Arachchi H.M."/>
            <person name="Berlin A.M."/>
            <person name="Chapman S.B."/>
            <person name="Gainer-Dewar J."/>
            <person name="Goldberg J."/>
            <person name="Griggs A."/>
            <person name="Gujja S."/>
            <person name="Hansen M."/>
            <person name="Howarth C."/>
            <person name="Imamovic A."/>
            <person name="Ireland A."/>
            <person name="Larimer J."/>
            <person name="McCowan C."/>
            <person name="Murphy C."/>
            <person name="Pearson M."/>
            <person name="Poon T.W."/>
            <person name="Priest M."/>
            <person name="Roberts A."/>
            <person name="Saif S."/>
            <person name="Shea T."/>
            <person name="Sisk P."/>
            <person name="Sykes S."/>
            <person name="Wortman J."/>
            <person name="Nusbaum C."/>
            <person name="Birren B."/>
        </authorList>
    </citation>
    <scope>NUCLEOTIDE SEQUENCE [LARGE SCALE GENOMIC DNA]</scope>
    <source>
        <strain evidence="3">MINIMUS1</strain>
    </source>
</reference>
<organism evidence="2 3">
    <name type="scientific">Anopheles minimus</name>
    <dbReference type="NCBI Taxonomy" id="112268"/>
    <lineage>
        <taxon>Eukaryota</taxon>
        <taxon>Metazoa</taxon>
        <taxon>Ecdysozoa</taxon>
        <taxon>Arthropoda</taxon>
        <taxon>Hexapoda</taxon>
        <taxon>Insecta</taxon>
        <taxon>Pterygota</taxon>
        <taxon>Neoptera</taxon>
        <taxon>Endopterygota</taxon>
        <taxon>Diptera</taxon>
        <taxon>Nematocera</taxon>
        <taxon>Culicoidea</taxon>
        <taxon>Culicidae</taxon>
        <taxon>Anophelinae</taxon>
        <taxon>Anopheles</taxon>
    </lineage>
</organism>
<reference evidence="2" key="2">
    <citation type="submission" date="2020-05" db="UniProtKB">
        <authorList>
            <consortium name="EnsemblMetazoa"/>
        </authorList>
    </citation>
    <scope>IDENTIFICATION</scope>
    <source>
        <strain evidence="2">MINIMUS1</strain>
    </source>
</reference>
<dbReference type="Proteomes" id="UP000075920">
    <property type="component" value="Unassembled WGS sequence"/>
</dbReference>
<evidence type="ECO:0000313" key="2">
    <source>
        <dbReference type="EnsemblMetazoa" id="AMIN010763-PA"/>
    </source>
</evidence>